<dbReference type="InterPro" id="IPR001638">
    <property type="entry name" value="Solute-binding_3/MltF_N"/>
</dbReference>
<dbReference type="EMBL" id="JACOGF010000004">
    <property type="protein sequence ID" value="MBC3917689.1"/>
    <property type="molecule type" value="Genomic_DNA"/>
</dbReference>
<evidence type="ECO:0000256" key="3">
    <source>
        <dbReference type="ARBA" id="ARBA00022729"/>
    </source>
</evidence>
<feature type="domain" description="Solute-binding protein family 3/N-terminal" evidence="4">
    <location>
        <begin position="25"/>
        <end position="257"/>
    </location>
</feature>
<dbReference type="SMART" id="SM00079">
    <property type="entry name" value="PBPe"/>
    <property type="match status" value="1"/>
</dbReference>
<comment type="caution">
    <text evidence="6">The sequence shown here is derived from an EMBL/GenBank/DDBJ whole genome shotgun (WGS) entry which is preliminary data.</text>
</comment>
<evidence type="ECO:0000313" key="7">
    <source>
        <dbReference type="Proteomes" id="UP000650424"/>
    </source>
</evidence>
<proteinExistence type="inferred from homology"/>
<keyword evidence="2" id="KW-0813">Transport</keyword>
<feature type="domain" description="Ionotropic glutamate receptor C-terminal" evidence="5">
    <location>
        <begin position="25"/>
        <end position="256"/>
    </location>
</feature>
<evidence type="ECO:0000256" key="2">
    <source>
        <dbReference type="ARBA" id="ARBA00022448"/>
    </source>
</evidence>
<dbReference type="SUPFAM" id="SSF53850">
    <property type="entry name" value="Periplasmic binding protein-like II"/>
    <property type="match status" value="1"/>
</dbReference>
<dbReference type="Proteomes" id="UP000650424">
    <property type="component" value="Unassembled WGS sequence"/>
</dbReference>
<protein>
    <submittedName>
        <fullName evidence="6">Amino acid ABC transporter substrate-binding protein</fullName>
    </submittedName>
</protein>
<keyword evidence="7" id="KW-1185">Reference proteome</keyword>
<organism evidence="6 7">
    <name type="scientific">Undibacterium hunanense</name>
    <dbReference type="NCBI Taxonomy" id="2762292"/>
    <lineage>
        <taxon>Bacteria</taxon>
        <taxon>Pseudomonadati</taxon>
        <taxon>Pseudomonadota</taxon>
        <taxon>Betaproteobacteria</taxon>
        <taxon>Burkholderiales</taxon>
        <taxon>Oxalobacteraceae</taxon>
        <taxon>Undibacterium</taxon>
    </lineage>
</organism>
<dbReference type="PANTHER" id="PTHR30085:SF2">
    <property type="entry name" value="GLUTAMATE_ASPARTATE IMPORT SOLUTE-BINDING PROTEIN"/>
    <property type="match status" value="1"/>
</dbReference>
<sequence length="289" mass="32155">MLIVSVLPVMAHATDTLSTIRERKTIIIAHRESSIPFSYLDGHQQAVGYAIDLCMKVVEAVRRELKLPALAVRYMPVTPANRLQLIAGGDADMECGSTTNTAERKRQVDFSIAYFIASAKMVVRTDSGIKNWSDLRDKTVVTTKGTTNAKTLADRGQIRSLNLKLLESKDHAEGFSMVEQRVAAAFAMDDVLLYGLKASAKNPADFQITGDSLSTEPYAIVIRKNDPAFKQIVNRELSRLMLDGEIHAIYEKWFQRPIPPQAINLNMPMGHLLRSSIRFPVDDVADLPQ</sequence>
<gene>
    <name evidence="6" type="ORF">H8L32_09415</name>
</gene>
<name>A0ABR6ZPA9_9BURK</name>
<dbReference type="PANTHER" id="PTHR30085">
    <property type="entry name" value="AMINO ACID ABC TRANSPORTER PERMEASE"/>
    <property type="match status" value="1"/>
</dbReference>
<dbReference type="Pfam" id="PF00497">
    <property type="entry name" value="SBP_bac_3"/>
    <property type="match status" value="1"/>
</dbReference>
<keyword evidence="3" id="KW-0732">Signal</keyword>
<evidence type="ECO:0000256" key="1">
    <source>
        <dbReference type="ARBA" id="ARBA00010333"/>
    </source>
</evidence>
<dbReference type="CDD" id="cd13688">
    <property type="entry name" value="PBP2_GltI_DEBP"/>
    <property type="match status" value="1"/>
</dbReference>
<dbReference type="Gene3D" id="3.40.190.10">
    <property type="entry name" value="Periplasmic binding protein-like II"/>
    <property type="match status" value="2"/>
</dbReference>
<reference evidence="6 7" key="1">
    <citation type="submission" date="2020-08" db="EMBL/GenBank/DDBJ databases">
        <title>Novel species isolated from subtropical streams in China.</title>
        <authorList>
            <person name="Lu H."/>
        </authorList>
    </citation>
    <scope>NUCLEOTIDE SEQUENCE [LARGE SCALE GENOMIC DNA]</scope>
    <source>
        <strain evidence="6 7">CY18W</strain>
    </source>
</reference>
<accession>A0ABR6ZPA9</accession>
<evidence type="ECO:0000259" key="4">
    <source>
        <dbReference type="SMART" id="SM00062"/>
    </source>
</evidence>
<evidence type="ECO:0000313" key="6">
    <source>
        <dbReference type="EMBL" id="MBC3917689.1"/>
    </source>
</evidence>
<dbReference type="InterPro" id="IPR051455">
    <property type="entry name" value="Bact_solute-bind_prot3"/>
</dbReference>
<dbReference type="SMART" id="SM00062">
    <property type="entry name" value="PBPb"/>
    <property type="match status" value="1"/>
</dbReference>
<evidence type="ECO:0000259" key="5">
    <source>
        <dbReference type="SMART" id="SM00079"/>
    </source>
</evidence>
<dbReference type="InterPro" id="IPR001320">
    <property type="entry name" value="Iontro_rcpt_C"/>
</dbReference>
<comment type="similarity">
    <text evidence="1">Belongs to the bacterial solute-binding protein 3 family.</text>
</comment>